<dbReference type="eggNOG" id="arCOG00131">
    <property type="taxonomic scope" value="Archaea"/>
</dbReference>
<feature type="transmembrane region" description="Helical" evidence="1">
    <location>
        <begin position="369"/>
        <end position="388"/>
    </location>
</feature>
<feature type="transmembrane region" description="Helical" evidence="1">
    <location>
        <begin position="156"/>
        <end position="175"/>
    </location>
</feature>
<dbReference type="SUPFAM" id="SSF103473">
    <property type="entry name" value="MFS general substrate transporter"/>
    <property type="match status" value="1"/>
</dbReference>
<feature type="transmembrane region" description="Helical" evidence="1">
    <location>
        <begin position="222"/>
        <end position="243"/>
    </location>
</feature>
<evidence type="ECO:0008006" key="4">
    <source>
        <dbReference type="Google" id="ProtNLM"/>
    </source>
</evidence>
<name>D5U0U0_THEAM</name>
<reference evidence="3" key="2">
    <citation type="journal article" date="2010" name="Stand. Genomic Sci.">
        <title>Complete genome sequence of Thermosphaera aggregans type strain (M11TLT).</title>
        <authorList>
            <person name="Spring S."/>
            <person name="Rachel R."/>
            <person name="Lapidus A."/>
            <person name="Davenport K."/>
            <person name="Tice H."/>
            <person name="Copeland A."/>
            <person name="Cheng J.-F."/>
            <person name="Lucas S."/>
            <person name="Chen F."/>
            <person name="Nolan M."/>
            <person name="Bruce D."/>
            <person name="Goodwin L."/>
            <person name="Pitluck S."/>
            <person name="Ivanova N."/>
            <person name="Mavromatis K."/>
            <person name="Ovchinnikova G."/>
            <person name="Pati A."/>
            <person name="Chen A."/>
            <person name="Palaniappan K."/>
            <person name="Land M."/>
            <person name="Hauser L."/>
            <person name="Chang Y.-J."/>
            <person name="Jeffries C.C."/>
            <person name="Brettin T."/>
            <person name="Detter J.C."/>
            <person name="Tapia R."/>
            <person name="Han C."/>
            <person name="Heimerl T."/>
            <person name="Weikl F."/>
            <person name="Brambilla E."/>
            <person name="Goker M."/>
            <person name="Bristow J."/>
            <person name="Eisen J.A."/>
            <person name="Markowitz V."/>
            <person name="Hugenholtz P."/>
            <person name="Kyrpides N.C."/>
            <person name="Klenk H.-P."/>
        </authorList>
    </citation>
    <scope>NUCLEOTIDE SEQUENCE [LARGE SCALE GENOMIC DNA]</scope>
    <source>
        <strain evidence="3">DSM 11486 / M11TL</strain>
    </source>
</reference>
<dbReference type="KEGG" id="tag:Tagg_0465"/>
<dbReference type="RefSeq" id="WP_013129333.1">
    <property type="nucleotide sequence ID" value="NC_014160.1"/>
</dbReference>
<dbReference type="OrthoDB" id="19273at2157"/>
<dbReference type="AlphaFoldDB" id="D5U0U0"/>
<feature type="transmembrane region" description="Helical" evidence="1">
    <location>
        <begin position="305"/>
        <end position="328"/>
    </location>
</feature>
<dbReference type="GeneID" id="9165479"/>
<organism evidence="2 3">
    <name type="scientific">Thermosphaera aggregans (strain DSM 11486 / M11TL)</name>
    <dbReference type="NCBI Taxonomy" id="633148"/>
    <lineage>
        <taxon>Archaea</taxon>
        <taxon>Thermoproteota</taxon>
        <taxon>Thermoprotei</taxon>
        <taxon>Desulfurococcales</taxon>
        <taxon>Desulfurococcaceae</taxon>
        <taxon>Thermosphaera</taxon>
    </lineage>
</organism>
<sequence>MRLLTPALLISLLNLLDLLINVVAVRIVGMSIIEISLLNFAWTIAFVFFVRIANQLGDQGIARLQIIIGFVSVLGSEVCLMLVLKNGGTWLLYTSYVVHAVAYSFTRIGINAYVLESFQSNEWSLVFKKLSRNTLLLDAILLITISHLTIELFLQAFHFFISVTLFIYLFGVLRIREPMFKIERVLNRIERDISKVITSVHGYLNLTSFENFNGSFITRYNVFYSSVIPLKLTIIGLLGFRMSNEFLFTPLPYHFVKTLKFDLNQVFQIYGIGKIIAFLLYSLLQGGITRRNAFLASIPLRVFTVYVILVSGLDQLIIAVNLGLLYFANSIIDSNLYLQYVESTGGYGTGTYSLVSEASSLVGVLTSGFIYSTYGLTVLLALVGLLSIPKIVLAVRKKDY</sequence>
<gene>
    <name evidence="2" type="ordered locus">Tagg_0465</name>
</gene>
<feature type="transmembrane region" description="Helical" evidence="1">
    <location>
        <begin position="90"/>
        <end position="110"/>
    </location>
</feature>
<keyword evidence="1" id="KW-1133">Transmembrane helix</keyword>
<reference key="3">
    <citation type="submission" date="2010-02" db="EMBL/GenBank/DDBJ databases">
        <title>Complete genome sequence of Thermosphaera aggregans type strain (M11TL).</title>
        <authorList>
            <consortium name="US DOE Joint Genome Institute (JGI-PGF)"/>
            <person name="Spring S."/>
            <person name="Lapidus A."/>
            <person name="Munk C."/>
            <person name="Schroeder M."/>
            <person name="Glavina Del Rio T."/>
            <person name="Tice H."/>
            <person name="Copeland A."/>
            <person name="Cheng J.-F."/>
            <person name="Lucas S."/>
            <person name="Chen F."/>
            <person name="Nolan M."/>
            <person name="Bruce D."/>
            <person name="Goodwin L."/>
            <person name="Pitluck S."/>
            <person name="Ivanova N."/>
            <person name="Mavromatis K."/>
            <person name="Ovchinnikova G."/>
            <person name="Pati A."/>
            <person name="Chen A."/>
            <person name="Palaniappan K."/>
            <person name="Land M."/>
            <person name="Hauser L."/>
            <person name="Chang Y.-J."/>
            <person name="Jeffries C.C."/>
            <person name="Brettin T."/>
            <person name="Detter J.C."/>
            <person name="Tapia R."/>
            <person name="Han C."/>
            <person name="Chain P."/>
            <person name="Heimerl T."/>
            <person name="Weik F."/>
            <person name="Goker M."/>
            <person name="Rachel R."/>
            <person name="Bristow J."/>
            <person name="Eisen J.A."/>
            <person name="Markowitz V."/>
            <person name="Hugenholtz P."/>
            <person name="Kyrpides N.C."/>
            <person name="Klenk H.-P."/>
        </authorList>
    </citation>
    <scope>NUCLEOTIDE SEQUENCE</scope>
    <source>
        <strain>DSM 11486</strain>
    </source>
</reference>
<dbReference type="HOGENOM" id="CLU_688153_0_0_2"/>
<evidence type="ECO:0000313" key="3">
    <source>
        <dbReference type="Proteomes" id="UP000002376"/>
    </source>
</evidence>
<dbReference type="EMBL" id="CP001939">
    <property type="protein sequence ID" value="ADG90740.1"/>
    <property type="molecule type" value="Genomic_DNA"/>
</dbReference>
<feature type="transmembrane region" description="Helical" evidence="1">
    <location>
        <begin position="62"/>
        <end position="84"/>
    </location>
</feature>
<keyword evidence="1" id="KW-0812">Transmembrane</keyword>
<keyword evidence="3" id="KW-1185">Reference proteome</keyword>
<evidence type="ECO:0000256" key="1">
    <source>
        <dbReference type="SAM" id="Phobius"/>
    </source>
</evidence>
<evidence type="ECO:0000313" key="2">
    <source>
        <dbReference type="EMBL" id="ADG90740.1"/>
    </source>
</evidence>
<protein>
    <recommendedName>
        <fullName evidence="4">MFS transporter</fullName>
    </recommendedName>
</protein>
<accession>D5U0U0</accession>
<proteinExistence type="predicted"/>
<keyword evidence="1" id="KW-0472">Membrane</keyword>
<dbReference type="Gene3D" id="1.20.1250.20">
    <property type="entry name" value="MFS general substrate transporter like domains"/>
    <property type="match status" value="1"/>
</dbReference>
<feature type="transmembrane region" description="Helical" evidence="1">
    <location>
        <begin position="263"/>
        <end position="284"/>
    </location>
</feature>
<dbReference type="Proteomes" id="UP000002376">
    <property type="component" value="Chromosome"/>
</dbReference>
<feature type="transmembrane region" description="Helical" evidence="1">
    <location>
        <begin position="28"/>
        <end position="50"/>
    </location>
</feature>
<dbReference type="InterPro" id="IPR036259">
    <property type="entry name" value="MFS_trans_sf"/>
</dbReference>
<reference evidence="2 3" key="1">
    <citation type="journal article" date="2010" name="Stand. Genomic Sci.">
        <title>Complete genome sequence of Thermosphaera aggregans type strain (M11TL).</title>
        <authorList>
            <person name="Spring S."/>
            <person name="Rachel R."/>
            <person name="Lapidus A."/>
            <person name="Davenport K."/>
            <person name="Tice H."/>
            <person name="Copeland A."/>
            <person name="Cheng J.F."/>
            <person name="Lucas S."/>
            <person name="Chen F."/>
            <person name="Nolan M."/>
            <person name="Bruce D."/>
            <person name="Goodwin L."/>
            <person name="Pitluck S."/>
            <person name="Ivanova N."/>
            <person name="Mavromatis K."/>
            <person name="Ovchinnikova G."/>
            <person name="Pati A."/>
            <person name="Chen A."/>
            <person name="Palaniappan K."/>
            <person name="Land M."/>
            <person name="Hauser L."/>
            <person name="Chang Y.J."/>
            <person name="Jeffries C.C."/>
            <person name="Brettin T."/>
            <person name="Detter J.C."/>
            <person name="Tapia R."/>
            <person name="Han C."/>
            <person name="Heimerl T."/>
            <person name="Weikl F."/>
            <person name="Brambilla E."/>
            <person name="Goker M."/>
            <person name="Bristow J."/>
            <person name="Eisen J.A."/>
            <person name="Markowitz V."/>
            <person name="Hugenholtz P."/>
            <person name="Kyrpides N.C."/>
            <person name="Klenk H.P."/>
        </authorList>
    </citation>
    <scope>NUCLEOTIDE SEQUENCE [LARGE SCALE GENOMIC DNA]</scope>
    <source>
        <strain evidence="3">DSM 11486 / M11TL</strain>
    </source>
</reference>
<dbReference type="STRING" id="633148.Tagg_0465"/>